<feature type="compositionally biased region" description="Polar residues" evidence="2">
    <location>
        <begin position="222"/>
        <end position="231"/>
    </location>
</feature>
<evidence type="ECO:0000256" key="1">
    <source>
        <dbReference type="SAM" id="Coils"/>
    </source>
</evidence>
<reference evidence="4" key="1">
    <citation type="submission" date="2018-12" db="EMBL/GenBank/DDBJ databases">
        <authorList>
            <person name="Yazar S."/>
        </authorList>
    </citation>
    <scope>NUCLEOTIDE SEQUENCE [LARGE SCALE GENOMIC DNA]</scope>
</reference>
<dbReference type="Proteomes" id="UP000314987">
    <property type="component" value="Unassembled WGS sequence"/>
</dbReference>
<gene>
    <name evidence="3" type="primary">CNTLN</name>
</gene>
<dbReference type="GO" id="GO:0005813">
    <property type="term" value="C:centrosome"/>
    <property type="evidence" value="ECO:0007669"/>
    <property type="project" value="TreeGrafter"/>
</dbReference>
<sequence length="259" mass="29741">PRLGAASVQAFPAKPSAQGRGFVEGAALDELQLLEEELRSVREELCQCQADKEFVWSLWKHLHAANPDLTEAISLVVEREKNKAEARDRKVLEILQVKDARIKELQKRESGSQREINTLIEKKIAVDEENVFLKKELSDLQKKFKDQSQELKNTKERVQKKEEKNILIIEELEEENKELSIHCNELLNDLENLRKQETQWRKEKHDIDCRMKERVAGAAESLPTQPGTRSTAGRVDPATSCSQYGYTESNEKSGRCPYN</sequence>
<proteinExistence type="predicted"/>
<keyword evidence="4" id="KW-1185">Reference proteome</keyword>
<dbReference type="InterPro" id="IPR038810">
    <property type="entry name" value="CNTLN"/>
</dbReference>
<reference evidence="3" key="2">
    <citation type="submission" date="2025-08" db="UniProtKB">
        <authorList>
            <consortium name="Ensembl"/>
        </authorList>
    </citation>
    <scope>IDENTIFICATION</scope>
</reference>
<evidence type="ECO:0008006" key="5">
    <source>
        <dbReference type="Google" id="ProtNLM"/>
    </source>
</evidence>
<name>A0A4X2K431_VOMUR</name>
<dbReference type="Ensembl" id="ENSVURT00010005452.1">
    <property type="protein sequence ID" value="ENSVURP00010004811.1"/>
    <property type="gene ID" value="ENSVURG00010003793.1"/>
</dbReference>
<dbReference type="GO" id="GO:0005814">
    <property type="term" value="C:centriole"/>
    <property type="evidence" value="ECO:0007669"/>
    <property type="project" value="TreeGrafter"/>
</dbReference>
<evidence type="ECO:0000313" key="4">
    <source>
        <dbReference type="Proteomes" id="UP000314987"/>
    </source>
</evidence>
<accession>A0A4X2K431</accession>
<feature type="coiled-coil region" evidence="1">
    <location>
        <begin position="102"/>
        <end position="203"/>
    </location>
</feature>
<feature type="region of interest" description="Disordered" evidence="2">
    <location>
        <begin position="216"/>
        <end position="259"/>
    </location>
</feature>
<feature type="compositionally biased region" description="Basic and acidic residues" evidence="2">
    <location>
        <begin position="249"/>
        <end position="259"/>
    </location>
</feature>
<protein>
    <recommendedName>
        <fullName evidence="5">Centlein</fullName>
    </recommendedName>
</protein>
<dbReference type="GeneTree" id="ENSGT00440000034932"/>
<reference evidence="3" key="3">
    <citation type="submission" date="2025-09" db="UniProtKB">
        <authorList>
            <consortium name="Ensembl"/>
        </authorList>
    </citation>
    <scope>IDENTIFICATION</scope>
</reference>
<dbReference type="GO" id="GO:0010457">
    <property type="term" value="P:centriole-centriole cohesion"/>
    <property type="evidence" value="ECO:0007669"/>
    <property type="project" value="TreeGrafter"/>
</dbReference>
<evidence type="ECO:0000313" key="3">
    <source>
        <dbReference type="Ensembl" id="ENSVURP00010004811.1"/>
    </source>
</evidence>
<feature type="compositionally biased region" description="Polar residues" evidence="2">
    <location>
        <begin position="239"/>
        <end position="248"/>
    </location>
</feature>
<dbReference type="PANTHER" id="PTHR18957:SF0">
    <property type="entry name" value="CENTLEIN"/>
    <property type="match status" value="1"/>
</dbReference>
<keyword evidence="1" id="KW-0175">Coiled coil</keyword>
<dbReference type="PANTHER" id="PTHR18957">
    <property type="entry name" value="CENTLEIN"/>
    <property type="match status" value="1"/>
</dbReference>
<organism evidence="3 4">
    <name type="scientific">Vombatus ursinus</name>
    <name type="common">Common wombat</name>
    <dbReference type="NCBI Taxonomy" id="29139"/>
    <lineage>
        <taxon>Eukaryota</taxon>
        <taxon>Metazoa</taxon>
        <taxon>Chordata</taxon>
        <taxon>Craniata</taxon>
        <taxon>Vertebrata</taxon>
        <taxon>Euteleostomi</taxon>
        <taxon>Mammalia</taxon>
        <taxon>Metatheria</taxon>
        <taxon>Diprotodontia</taxon>
        <taxon>Vombatidae</taxon>
        <taxon>Vombatus</taxon>
    </lineage>
</organism>
<dbReference type="AlphaFoldDB" id="A0A4X2K431"/>
<evidence type="ECO:0000256" key="2">
    <source>
        <dbReference type="SAM" id="MobiDB-lite"/>
    </source>
</evidence>